<sequence>MYIMKFKLLSAVILTALSATAFSATEQTFSDGLKIKLNEKSTGSDLRMYKGKPVLAISSPDNSKISHNYFDEFNVGKEGMYIGNHKGANTIITEVVSHSPSLLKGNIDIIGKLGTLVIANPNGITTGSGFGVSNTKNLELATAAIVNSSDTARVETMKNSNDGKLIINDTNITGLDKVSLISNNISVEKSKIDVKELNVHLLASAEYETRRLSGESVHEDTYDITDRRKKKVTIVSRGPSKLSIDNNSSILADNININLLESEFRNNGYIGGREILNIRSGKSHTGIYSRIDNGDIVHMKNYGTLTGKNLKIAAYDHGYMENHGKITSRALMSFDLNNGSTFVNYGDINNYGRYNNNETRITFDYGTFENNGKMRSNNIAITNHSNGKLLNKGSLDFMHSDFTDHKKYTKGSKEDQSFNFISTGKSPDNAHYTEADF</sequence>
<proteinExistence type="predicted"/>
<dbReference type="Proteomes" id="UP000244682">
    <property type="component" value="Chromosome"/>
</dbReference>
<dbReference type="Pfam" id="PF05860">
    <property type="entry name" value="TPS"/>
    <property type="match status" value="1"/>
</dbReference>
<keyword evidence="1" id="KW-0732">Signal</keyword>
<accession>A0AAU8ZQ39</accession>
<evidence type="ECO:0000313" key="4">
    <source>
        <dbReference type="Proteomes" id="UP000244682"/>
    </source>
</evidence>
<evidence type="ECO:0000259" key="2">
    <source>
        <dbReference type="Pfam" id="PF05860"/>
    </source>
</evidence>
<dbReference type="EMBL" id="CP028956">
    <property type="protein sequence ID" value="AWC94846.1"/>
    <property type="molecule type" value="Genomic_DNA"/>
</dbReference>
<feature type="domain" description="Filamentous haemagglutinin FhaB/tRNA nuclease CdiA-like TPS" evidence="2">
    <location>
        <begin position="51"/>
        <end position="258"/>
    </location>
</feature>
<dbReference type="SUPFAM" id="SSF51126">
    <property type="entry name" value="Pectin lyase-like"/>
    <property type="match status" value="1"/>
</dbReference>
<reference evidence="3 4" key="1">
    <citation type="submission" date="2018-04" db="EMBL/GenBank/DDBJ databases">
        <title>Whole genome sequencing of Morganella morganii AR_0133.</title>
        <authorList>
            <person name="Conlan S."/>
            <person name="Thomas P.J."/>
            <person name="Mullikin J."/>
            <person name="Frank K.M."/>
            <person name="Segre J.A."/>
        </authorList>
    </citation>
    <scope>NUCLEOTIDE SEQUENCE [LARGE SCALE GENOMIC DNA]</scope>
    <source>
        <strain evidence="3 4">AR_0133</strain>
    </source>
</reference>
<dbReference type="InterPro" id="IPR011050">
    <property type="entry name" value="Pectin_lyase_fold/virulence"/>
</dbReference>
<dbReference type="InterPro" id="IPR008638">
    <property type="entry name" value="FhaB/CdiA-like_TPS"/>
</dbReference>
<evidence type="ECO:0000256" key="1">
    <source>
        <dbReference type="SAM" id="SignalP"/>
    </source>
</evidence>
<gene>
    <name evidence="3" type="ORF">AM380_14965</name>
</gene>
<dbReference type="Gene3D" id="2.160.20.10">
    <property type="entry name" value="Single-stranded right-handed beta-helix, Pectin lyase-like"/>
    <property type="match status" value="1"/>
</dbReference>
<dbReference type="NCBIfam" id="TIGR01901">
    <property type="entry name" value="adhes_NPXG"/>
    <property type="match status" value="1"/>
</dbReference>
<feature type="chain" id="PRO_5043448553" description="Filamentous haemagglutinin FhaB/tRNA nuclease CdiA-like TPS domain-containing protein" evidence="1">
    <location>
        <begin position="24"/>
        <end position="437"/>
    </location>
</feature>
<name>A0AAU8ZQ39_MORMO</name>
<organism evidence="3 4">
    <name type="scientific">Morganella morganii</name>
    <name type="common">Proteus morganii</name>
    <dbReference type="NCBI Taxonomy" id="582"/>
    <lineage>
        <taxon>Bacteria</taxon>
        <taxon>Pseudomonadati</taxon>
        <taxon>Pseudomonadota</taxon>
        <taxon>Gammaproteobacteria</taxon>
        <taxon>Enterobacterales</taxon>
        <taxon>Morganellaceae</taxon>
        <taxon>Morganella</taxon>
    </lineage>
</organism>
<feature type="signal peptide" evidence="1">
    <location>
        <begin position="1"/>
        <end position="23"/>
    </location>
</feature>
<evidence type="ECO:0000313" key="3">
    <source>
        <dbReference type="EMBL" id="AWC94846.1"/>
    </source>
</evidence>
<dbReference type="AlphaFoldDB" id="A0AAU8ZQ39"/>
<dbReference type="InterPro" id="IPR012334">
    <property type="entry name" value="Pectin_lyas_fold"/>
</dbReference>
<protein>
    <recommendedName>
        <fullName evidence="2">Filamentous haemagglutinin FhaB/tRNA nuclease CdiA-like TPS domain-containing protein</fullName>
    </recommendedName>
</protein>